<comment type="similarity">
    <text evidence="3">Belongs to the KhpA RNA-binding protein family.</text>
</comment>
<accession>A0AA48KD25</accession>
<dbReference type="Proteomes" id="UP001228113">
    <property type="component" value="Chromosome"/>
</dbReference>
<evidence type="ECO:0000313" key="5">
    <source>
        <dbReference type="Proteomes" id="UP001228113"/>
    </source>
</evidence>
<evidence type="ECO:0000256" key="2">
    <source>
        <dbReference type="ARBA" id="ARBA00022884"/>
    </source>
</evidence>
<comment type="function">
    <text evidence="3">A probable RNA chaperone. Forms a complex with KhpB which binds to cellular RNA and controls its expression. Plays a role in peptidoglycan (PG) homeostasis and cell length regulation.</text>
</comment>
<keyword evidence="3" id="KW-0133">Cell shape</keyword>
<reference evidence="4" key="1">
    <citation type="journal article" date="2023" name="Int. J. Syst. Evol. Microbiol.">
        <title>Mesoterricola silvestris gen. nov., sp. nov., Mesoterricola sediminis sp. nov., Geothrix oryzae sp. nov., Geothrix edaphica sp. nov., Geothrix rubra sp. nov., and Geothrix limicola sp. nov., six novel members of Acidobacteriota isolated from soils.</title>
        <authorList>
            <person name="Itoh H."/>
            <person name="Sugisawa Y."/>
            <person name="Mise K."/>
            <person name="Xu Z."/>
            <person name="Kuniyasu M."/>
            <person name="Ushijima N."/>
            <person name="Kawano K."/>
            <person name="Kobayashi E."/>
            <person name="Shiratori Y."/>
            <person name="Masuda Y."/>
            <person name="Senoo K."/>
        </authorList>
    </citation>
    <scope>NUCLEOTIDE SEQUENCE</scope>
    <source>
        <strain evidence="4">W786</strain>
    </source>
</reference>
<dbReference type="GO" id="GO:0008360">
    <property type="term" value="P:regulation of cell shape"/>
    <property type="evidence" value="ECO:0007669"/>
    <property type="project" value="UniProtKB-KW"/>
</dbReference>
<proteinExistence type="inferred from homology"/>
<dbReference type="GO" id="GO:0003723">
    <property type="term" value="F:RNA binding"/>
    <property type="evidence" value="ECO:0007669"/>
    <property type="project" value="UniProtKB-UniRule"/>
</dbReference>
<dbReference type="HAMAP" id="MF_00088">
    <property type="entry name" value="KhpA"/>
    <property type="match status" value="1"/>
</dbReference>
<evidence type="ECO:0000313" key="4">
    <source>
        <dbReference type="EMBL" id="BDU77736.1"/>
    </source>
</evidence>
<keyword evidence="1 3" id="KW-0963">Cytoplasm</keyword>
<dbReference type="Gene3D" id="3.30.300.20">
    <property type="match status" value="1"/>
</dbReference>
<keyword evidence="3" id="KW-0961">Cell wall biogenesis/degradation</keyword>
<dbReference type="EMBL" id="AP027081">
    <property type="protein sequence ID" value="BDU77736.1"/>
    <property type="molecule type" value="Genomic_DNA"/>
</dbReference>
<dbReference type="CDD" id="cd22533">
    <property type="entry name" value="KH-II_YlqC-like"/>
    <property type="match status" value="1"/>
</dbReference>
<dbReference type="InterPro" id="IPR020627">
    <property type="entry name" value="KhpA"/>
</dbReference>
<dbReference type="KEGG" id="msea:METESE_26940"/>
<comment type="subcellular location">
    <subcellularLocation>
        <location evidence="3">Cytoplasm</location>
    </subcellularLocation>
</comment>
<dbReference type="Pfam" id="PF13083">
    <property type="entry name" value="KH_KhpA-B"/>
    <property type="match status" value="1"/>
</dbReference>
<keyword evidence="3" id="KW-0143">Chaperone</keyword>
<dbReference type="AlphaFoldDB" id="A0AA48KD25"/>
<dbReference type="PANTHER" id="PTHR34654">
    <property type="entry name" value="UPF0109 PROTEIN SCO5592"/>
    <property type="match status" value="1"/>
</dbReference>
<dbReference type="PANTHER" id="PTHR34654:SF1">
    <property type="entry name" value="RNA-BINDING PROTEIN KHPA"/>
    <property type="match status" value="1"/>
</dbReference>
<keyword evidence="5" id="KW-1185">Reference proteome</keyword>
<gene>
    <name evidence="3" type="primary">khpA</name>
    <name evidence="4" type="ORF">METESE_26940</name>
</gene>
<evidence type="ECO:0000256" key="1">
    <source>
        <dbReference type="ARBA" id="ARBA00022490"/>
    </source>
</evidence>
<protein>
    <recommendedName>
        <fullName evidence="3">RNA-binding protein KhpA</fullName>
    </recommendedName>
    <alternativeName>
        <fullName evidence="3">KH-domain protein A</fullName>
    </alternativeName>
</protein>
<organism evidence="4 5">
    <name type="scientific">Mesoterricola sediminis</name>
    <dbReference type="NCBI Taxonomy" id="2927980"/>
    <lineage>
        <taxon>Bacteria</taxon>
        <taxon>Pseudomonadati</taxon>
        <taxon>Acidobacteriota</taxon>
        <taxon>Holophagae</taxon>
        <taxon>Holophagales</taxon>
        <taxon>Holophagaceae</taxon>
        <taxon>Mesoterricola</taxon>
    </lineage>
</organism>
<dbReference type="InterPro" id="IPR009019">
    <property type="entry name" value="KH_sf_prok-type"/>
</dbReference>
<dbReference type="GO" id="GO:0005737">
    <property type="term" value="C:cytoplasm"/>
    <property type="evidence" value="ECO:0007669"/>
    <property type="project" value="UniProtKB-SubCell"/>
</dbReference>
<dbReference type="GO" id="GO:0071555">
    <property type="term" value="P:cell wall organization"/>
    <property type="evidence" value="ECO:0007669"/>
    <property type="project" value="UniProtKB-KW"/>
</dbReference>
<dbReference type="GO" id="GO:0009252">
    <property type="term" value="P:peptidoglycan biosynthetic process"/>
    <property type="evidence" value="ECO:0007669"/>
    <property type="project" value="UniProtKB-UniRule"/>
</dbReference>
<dbReference type="RefSeq" id="WP_243331461.1">
    <property type="nucleotide sequence ID" value="NZ_AP027081.1"/>
</dbReference>
<name>A0AA48KD25_9BACT</name>
<sequence length="85" mass="9382">MNFEAFVTDVLTPVLDHPEALRVEVKGEGRKMDVLIFAEPKDRGRIIGKGGRMISSLRTLAKAAGEKAGLNVSLELYDGDEPRER</sequence>
<comment type="subunit">
    <text evidence="3">Forms a complex with KhpB.</text>
</comment>
<dbReference type="InterPro" id="IPR015946">
    <property type="entry name" value="KH_dom-like_a/b"/>
</dbReference>
<evidence type="ECO:0000256" key="3">
    <source>
        <dbReference type="HAMAP-Rule" id="MF_00088"/>
    </source>
</evidence>
<keyword evidence="2 3" id="KW-0694">RNA-binding</keyword>
<dbReference type="SUPFAM" id="SSF54814">
    <property type="entry name" value="Prokaryotic type KH domain (KH-domain type II)"/>
    <property type="match status" value="1"/>
</dbReference>